<feature type="chain" id="PRO_5011446435" description="SmpA / OmlA family protein" evidence="1">
    <location>
        <begin position="29"/>
        <end position="101"/>
    </location>
</feature>
<dbReference type="STRING" id="430453.SAMN04487962_11643"/>
<protein>
    <recommendedName>
        <fullName evidence="4">SmpA / OmlA family protein</fullName>
    </recommendedName>
</protein>
<organism evidence="2 3">
    <name type="scientific">Marinobacter segnicrescens</name>
    <dbReference type="NCBI Taxonomy" id="430453"/>
    <lineage>
        <taxon>Bacteria</taxon>
        <taxon>Pseudomonadati</taxon>
        <taxon>Pseudomonadota</taxon>
        <taxon>Gammaproteobacteria</taxon>
        <taxon>Pseudomonadales</taxon>
        <taxon>Marinobacteraceae</taxon>
        <taxon>Marinobacter</taxon>
    </lineage>
</organism>
<keyword evidence="3" id="KW-1185">Reference proteome</keyword>
<reference evidence="3" key="1">
    <citation type="submission" date="2016-10" db="EMBL/GenBank/DDBJ databases">
        <authorList>
            <person name="Varghese N."/>
            <person name="Submissions S."/>
        </authorList>
    </citation>
    <scope>NUCLEOTIDE SEQUENCE [LARGE SCALE GENOMIC DNA]</scope>
    <source>
        <strain evidence="3">CGMCC 1.6489</strain>
    </source>
</reference>
<proteinExistence type="predicted"/>
<sequence length="101" mass="11001">MNKLMSAAIAASLAISALSTGFSQPAQAEQVKVPVMSQGDRTAMTMPSTGQSREAVRQRFGDPVSVSGPVGDPPISQWHYDNFVVYFEYNHVIHAVARHNR</sequence>
<gene>
    <name evidence="2" type="ORF">SAMN04487962_11643</name>
</gene>
<dbReference type="EMBL" id="FOHZ01000016">
    <property type="protein sequence ID" value="SET67198.1"/>
    <property type="molecule type" value="Genomic_DNA"/>
</dbReference>
<feature type="signal peptide" evidence="1">
    <location>
        <begin position="1"/>
        <end position="28"/>
    </location>
</feature>
<dbReference type="Proteomes" id="UP000198762">
    <property type="component" value="Unassembled WGS sequence"/>
</dbReference>
<accession>A0A1I0G966</accession>
<name>A0A1I0G966_9GAMM</name>
<evidence type="ECO:0000313" key="2">
    <source>
        <dbReference type="EMBL" id="SET67198.1"/>
    </source>
</evidence>
<dbReference type="AlphaFoldDB" id="A0A1I0G966"/>
<evidence type="ECO:0008006" key="4">
    <source>
        <dbReference type="Google" id="ProtNLM"/>
    </source>
</evidence>
<dbReference type="RefSeq" id="WP_091853555.1">
    <property type="nucleotide sequence ID" value="NZ_FOHZ01000016.1"/>
</dbReference>
<dbReference type="OrthoDB" id="7063662at2"/>
<evidence type="ECO:0000256" key="1">
    <source>
        <dbReference type="SAM" id="SignalP"/>
    </source>
</evidence>
<keyword evidence="1" id="KW-0732">Signal</keyword>
<evidence type="ECO:0000313" key="3">
    <source>
        <dbReference type="Proteomes" id="UP000198762"/>
    </source>
</evidence>